<accession>A0ABU8ELB9</accession>
<comment type="caution">
    <text evidence="2">The sequence shown here is derived from an EMBL/GenBank/DDBJ whole genome shotgun (WGS) entry which is preliminary data.</text>
</comment>
<proteinExistence type="predicted"/>
<keyword evidence="3" id="KW-1185">Reference proteome</keyword>
<reference evidence="2 3" key="1">
    <citation type="submission" date="2023-12" db="EMBL/GenBank/DDBJ databases">
        <authorList>
            <person name="Easwaran N."/>
            <person name="Lazarus H.P.S."/>
        </authorList>
    </citation>
    <scope>NUCLEOTIDE SEQUENCE [LARGE SCALE GENOMIC DNA]</scope>
    <source>
        <strain evidence="2 3">VIT-2023</strain>
    </source>
</reference>
<evidence type="ECO:0000313" key="3">
    <source>
        <dbReference type="Proteomes" id="UP001387110"/>
    </source>
</evidence>
<keyword evidence="1" id="KW-0732">Signal</keyword>
<feature type="chain" id="PRO_5045530745" evidence="1">
    <location>
        <begin position="22"/>
        <end position="46"/>
    </location>
</feature>
<evidence type="ECO:0000256" key="1">
    <source>
        <dbReference type="SAM" id="SignalP"/>
    </source>
</evidence>
<dbReference type="Proteomes" id="UP001387110">
    <property type="component" value="Unassembled WGS sequence"/>
</dbReference>
<gene>
    <name evidence="2" type="ORF">SZL87_14965</name>
</gene>
<sequence>MKTLKKMMATLVLLTALQLTINPGVGPGDGLVSPDEEVWPKSISVD</sequence>
<organism evidence="2 3">
    <name type="scientific">Exiguobacterium indicum</name>
    <dbReference type="NCBI Taxonomy" id="296995"/>
    <lineage>
        <taxon>Bacteria</taxon>
        <taxon>Bacillati</taxon>
        <taxon>Bacillota</taxon>
        <taxon>Bacilli</taxon>
        <taxon>Bacillales</taxon>
        <taxon>Bacillales Family XII. Incertae Sedis</taxon>
        <taxon>Exiguobacterium</taxon>
    </lineage>
</organism>
<evidence type="ECO:0000313" key="2">
    <source>
        <dbReference type="EMBL" id="MEI4463725.1"/>
    </source>
</evidence>
<feature type="signal peptide" evidence="1">
    <location>
        <begin position="1"/>
        <end position="21"/>
    </location>
</feature>
<dbReference type="EMBL" id="JBAWKY010000006">
    <property type="protein sequence ID" value="MEI4463725.1"/>
    <property type="molecule type" value="Genomic_DNA"/>
</dbReference>
<protein>
    <submittedName>
        <fullName evidence="2">Uncharacterized protein</fullName>
    </submittedName>
</protein>
<name>A0ABU8ELB9_9BACL</name>
<dbReference type="RefSeq" id="WP_336449590.1">
    <property type="nucleotide sequence ID" value="NZ_JBAWKY010000006.1"/>
</dbReference>